<sequence length="49" mass="5466">MGYMYIAIAWINRGLAGQKIQFSSSSPSFEKLSVSSRISVLIQQQTTEL</sequence>
<evidence type="ECO:0000313" key="2">
    <source>
        <dbReference type="Proteomes" id="UP000032721"/>
    </source>
</evidence>
<dbReference type="KEGG" id="xdo:XDD1_0533"/>
<accession>A0A068QNU6</accession>
<evidence type="ECO:0000313" key="1">
    <source>
        <dbReference type="EMBL" id="CDG16236.1"/>
    </source>
</evidence>
<protein>
    <submittedName>
        <fullName evidence="1">Uncharacterized protein</fullName>
    </submittedName>
</protein>
<reference evidence="1 2" key="1">
    <citation type="submission" date="2013-07" db="EMBL/GenBank/DDBJ databases">
        <authorList>
            <person name="Genoscope - CEA"/>
        </authorList>
    </citation>
    <scope>NUCLEOTIDE SEQUENCE [LARGE SCALE GENOMIC DNA]</scope>
    <source>
        <strain evidence="2">FRM16 / DSM 17909</strain>
    </source>
</reference>
<dbReference type="EMBL" id="FO704550">
    <property type="protein sequence ID" value="CDG16236.1"/>
    <property type="molecule type" value="Genomic_DNA"/>
</dbReference>
<proteinExistence type="predicted"/>
<dbReference type="HOGENOM" id="CLU_3142345_0_0_6"/>
<name>A0A068QNU6_9GAMM</name>
<dbReference type="AlphaFoldDB" id="A0A068QNU6"/>
<dbReference type="Proteomes" id="UP000032721">
    <property type="component" value="Chromosome"/>
</dbReference>
<gene>
    <name evidence="1" type="ORF">XDD1_0533</name>
</gene>
<organism evidence="1 2">
    <name type="scientific">Xenorhabdus doucetiae</name>
    <dbReference type="NCBI Taxonomy" id="351671"/>
    <lineage>
        <taxon>Bacteria</taxon>
        <taxon>Pseudomonadati</taxon>
        <taxon>Pseudomonadota</taxon>
        <taxon>Gammaproteobacteria</taxon>
        <taxon>Enterobacterales</taxon>
        <taxon>Morganellaceae</taxon>
        <taxon>Xenorhabdus</taxon>
    </lineage>
</organism>